<dbReference type="GO" id="GO:0005786">
    <property type="term" value="C:signal recognition particle, endoplasmic reticulum targeting"/>
    <property type="evidence" value="ECO:0007669"/>
    <property type="project" value="UniProtKB-KW"/>
</dbReference>
<dbReference type="InterPro" id="IPR036225">
    <property type="entry name" value="SRP/SRP_N"/>
</dbReference>
<dbReference type="GO" id="GO:0008312">
    <property type="term" value="F:7S RNA binding"/>
    <property type="evidence" value="ECO:0007669"/>
    <property type="project" value="InterPro"/>
</dbReference>
<dbReference type="EC" id="3.6.5.4" evidence="10"/>
<dbReference type="InterPro" id="IPR004780">
    <property type="entry name" value="SRP"/>
</dbReference>
<keyword evidence="5" id="KW-0378">Hydrolase</keyword>
<protein>
    <recommendedName>
        <fullName evidence="10">signal-recognition-particle GTPase</fullName>
        <ecNumber evidence="10">3.6.5.4</ecNumber>
    </recommendedName>
</protein>
<dbReference type="InterPro" id="IPR036891">
    <property type="entry name" value="Signal_recog_part_SRP54_M_sf"/>
</dbReference>
<dbReference type="InterPro" id="IPR042101">
    <property type="entry name" value="SRP54_N_sf"/>
</dbReference>
<evidence type="ECO:0000256" key="8">
    <source>
        <dbReference type="ARBA" id="ARBA00023135"/>
    </source>
</evidence>
<dbReference type="InterPro" id="IPR003593">
    <property type="entry name" value="AAA+_ATPase"/>
</dbReference>
<evidence type="ECO:0000256" key="6">
    <source>
        <dbReference type="ARBA" id="ARBA00022884"/>
    </source>
</evidence>
<evidence type="ECO:0000259" key="11">
    <source>
        <dbReference type="PROSITE" id="PS00300"/>
    </source>
</evidence>
<dbReference type="Gene3D" id="1.20.120.140">
    <property type="entry name" value="Signal recognition particle SRP54, nucleotide-binding domain"/>
    <property type="match status" value="1"/>
</dbReference>
<dbReference type="PANTHER" id="PTHR11564">
    <property type="entry name" value="SIGNAL RECOGNITION PARTICLE 54K PROTEIN SRP54"/>
    <property type="match status" value="1"/>
</dbReference>
<evidence type="ECO:0000256" key="3">
    <source>
        <dbReference type="ARBA" id="ARBA00022490"/>
    </source>
</evidence>
<dbReference type="InterPro" id="IPR013822">
    <property type="entry name" value="Signal_recog_particl_SRP54_hlx"/>
</dbReference>
<evidence type="ECO:0000256" key="5">
    <source>
        <dbReference type="ARBA" id="ARBA00022801"/>
    </source>
</evidence>
<proteinExistence type="inferred from homology"/>
<dbReference type="GO" id="GO:0003924">
    <property type="term" value="F:GTPase activity"/>
    <property type="evidence" value="ECO:0007669"/>
    <property type="project" value="InterPro"/>
</dbReference>
<comment type="subcellular location">
    <subcellularLocation>
        <location evidence="1">Cytoplasm</location>
    </subcellularLocation>
</comment>
<accession>A0A1W1EI23</accession>
<keyword evidence="4" id="KW-0547">Nucleotide-binding</keyword>
<dbReference type="SUPFAM" id="SSF52540">
    <property type="entry name" value="P-loop containing nucleoside triphosphate hydrolases"/>
    <property type="match status" value="1"/>
</dbReference>
<evidence type="ECO:0000256" key="7">
    <source>
        <dbReference type="ARBA" id="ARBA00023134"/>
    </source>
</evidence>
<dbReference type="GO" id="GO:0005525">
    <property type="term" value="F:GTP binding"/>
    <property type="evidence" value="ECO:0007669"/>
    <property type="project" value="UniProtKB-KW"/>
</dbReference>
<evidence type="ECO:0000256" key="4">
    <source>
        <dbReference type="ARBA" id="ARBA00022741"/>
    </source>
</evidence>
<evidence type="ECO:0000313" key="12">
    <source>
        <dbReference type="EMBL" id="SHO80515.1"/>
    </source>
</evidence>
<keyword evidence="3" id="KW-0963">Cytoplasm</keyword>
<evidence type="ECO:0000256" key="2">
    <source>
        <dbReference type="ARBA" id="ARBA00005450"/>
    </source>
</evidence>
<dbReference type="SMART" id="SM00962">
    <property type="entry name" value="SRP54"/>
    <property type="match status" value="1"/>
</dbReference>
<evidence type="ECO:0000256" key="9">
    <source>
        <dbReference type="ARBA" id="ARBA00023274"/>
    </source>
</evidence>
<sequence>MFDTLTDSFKNAIGKIRFHDDEKALKKSLGELKKSLLKSDVHHKVVKELISVVETQTKINGIGKDSFLKSISNELTRVLSVKGNQGFVFASKPPTVVLMIGLQGSGKTTTTGKLAYFLKEQKKKKVLVIAGDLQRLAAVEQLRQITTQIDVTLVADENKTPQEIVKEGLKKANDELYDVVLIDTAGRLAIDDELMEELKSIKDLANPDELFYVADAMTGQDAVRTAMTFKEKIGITGVVLSKFDGDGKGGIALGLSSQVGVPLRFIGNGEKMPDLEQFIPNRVVTRLMGGGDLESLAEKTSAIIDEKEAKKLTTKIKKGQFNFNDFLNQMEQMKKIGSMKSMLGMIPGMSGMAKQLENIDLDNSSEIKAIKAMISSMTPKERENPDLLNNARKRRIAAGAGMGQVQVNRIMKQFKSAAKMAKRLSGKNGMKQMQNIMSQMNSGGIPR</sequence>
<dbReference type="EMBL" id="FRYL01000011">
    <property type="protein sequence ID" value="SHO80515.1"/>
    <property type="molecule type" value="Genomic_DNA"/>
</dbReference>
<comment type="similarity">
    <text evidence="2">Belongs to the GTP-binding SRP family. SRP54 subfamily.</text>
</comment>
<name>A0A1W1EI23_9ZZZZ</name>
<keyword evidence="8" id="KW-0733">Signal recognition particle</keyword>
<dbReference type="Pfam" id="PF00448">
    <property type="entry name" value="SRP54"/>
    <property type="match status" value="1"/>
</dbReference>
<feature type="domain" description="SRP54-type proteins GTP-binding" evidence="11">
    <location>
        <begin position="262"/>
        <end position="275"/>
    </location>
</feature>
<dbReference type="Gene3D" id="3.40.50.300">
    <property type="entry name" value="P-loop containing nucleotide triphosphate hydrolases"/>
    <property type="match status" value="1"/>
</dbReference>
<dbReference type="HAMAP" id="MF_00306">
    <property type="entry name" value="SRP54"/>
    <property type="match status" value="1"/>
</dbReference>
<dbReference type="InterPro" id="IPR000897">
    <property type="entry name" value="SRP54_GTPase_dom"/>
</dbReference>
<dbReference type="NCBIfam" id="TIGR00959">
    <property type="entry name" value="ffh"/>
    <property type="match status" value="1"/>
</dbReference>
<dbReference type="PANTHER" id="PTHR11564:SF5">
    <property type="entry name" value="SIGNAL RECOGNITION PARTICLE SUBUNIT SRP54"/>
    <property type="match status" value="1"/>
</dbReference>
<dbReference type="SMART" id="SM00963">
    <property type="entry name" value="SRP54_N"/>
    <property type="match status" value="1"/>
</dbReference>
<reference evidence="12" key="1">
    <citation type="submission" date="2016-10" db="EMBL/GenBank/DDBJ databases">
        <authorList>
            <person name="de Groot N.N."/>
        </authorList>
    </citation>
    <scope>NUCLEOTIDE SEQUENCE</scope>
</reference>
<keyword evidence="7" id="KW-0342">GTP-binding</keyword>
<keyword evidence="6" id="KW-0694">RNA-binding</keyword>
<dbReference type="GO" id="GO:0006614">
    <property type="term" value="P:SRP-dependent cotranslational protein targeting to membrane"/>
    <property type="evidence" value="ECO:0007669"/>
    <property type="project" value="InterPro"/>
</dbReference>
<gene>
    <name evidence="12" type="ORF">MNB_SV-15-1383</name>
</gene>
<dbReference type="SUPFAM" id="SSF47446">
    <property type="entry name" value="Signal peptide-binding domain"/>
    <property type="match status" value="1"/>
</dbReference>
<dbReference type="SUPFAM" id="SSF47364">
    <property type="entry name" value="Domain of the SRP/SRP receptor G-proteins"/>
    <property type="match status" value="1"/>
</dbReference>
<dbReference type="AlphaFoldDB" id="A0A1W1EI23"/>
<dbReference type="InterPro" id="IPR027417">
    <property type="entry name" value="P-loop_NTPase"/>
</dbReference>
<evidence type="ECO:0000256" key="10">
    <source>
        <dbReference type="ARBA" id="ARBA00035672"/>
    </source>
</evidence>
<dbReference type="SMART" id="SM00382">
    <property type="entry name" value="AAA"/>
    <property type="match status" value="1"/>
</dbReference>
<dbReference type="InterPro" id="IPR004125">
    <property type="entry name" value="Signal_recog_particle_SRP54_M"/>
</dbReference>
<organism evidence="12">
    <name type="scientific">hydrothermal vent metagenome</name>
    <dbReference type="NCBI Taxonomy" id="652676"/>
    <lineage>
        <taxon>unclassified sequences</taxon>
        <taxon>metagenomes</taxon>
        <taxon>ecological metagenomes</taxon>
    </lineage>
</organism>
<keyword evidence="9" id="KW-0687">Ribonucleoprotein</keyword>
<dbReference type="PROSITE" id="PS00300">
    <property type="entry name" value="SRP54"/>
    <property type="match status" value="1"/>
</dbReference>
<dbReference type="Gene3D" id="1.10.260.30">
    <property type="entry name" value="Signal recognition particle, SRP54 subunit, M-domain"/>
    <property type="match status" value="1"/>
</dbReference>
<dbReference type="Pfam" id="PF02881">
    <property type="entry name" value="SRP54_N"/>
    <property type="match status" value="1"/>
</dbReference>
<dbReference type="Pfam" id="PF02978">
    <property type="entry name" value="SRP_SPB"/>
    <property type="match status" value="1"/>
</dbReference>
<dbReference type="InterPro" id="IPR022941">
    <property type="entry name" value="SRP54"/>
</dbReference>
<evidence type="ECO:0000256" key="1">
    <source>
        <dbReference type="ARBA" id="ARBA00004496"/>
    </source>
</evidence>